<dbReference type="AlphaFoldDB" id="A0A8H8D7R7"/>
<comment type="caution">
    <text evidence="1">The sequence shown here is derived from an EMBL/GenBank/DDBJ whole genome shotgun (WGS) entry which is preliminary data.</text>
</comment>
<accession>A0A8H8D7R7</accession>
<dbReference type="EMBL" id="JAEVHI010000001">
    <property type="protein sequence ID" value="KAG5302823.1"/>
    <property type="molecule type" value="Genomic_DNA"/>
</dbReference>
<name>A0A8H8D7R7_AJECA</name>
<gene>
    <name evidence="1" type="ORF">I7I52_00583</name>
</gene>
<protein>
    <submittedName>
        <fullName evidence="1">Uncharacterized protein</fullName>
    </submittedName>
</protein>
<sequence length="86" mass="10163">MCIYVWLLIFDRWIEHMYDRIQIRMKSHDQFNNGMPYCRSTLNLTCSFGFSVDMASTKATVRRRFVLAPGSKKSTQARCWTVAIDF</sequence>
<dbReference type="Proteomes" id="UP000670092">
    <property type="component" value="Unassembled WGS sequence"/>
</dbReference>
<proteinExistence type="predicted"/>
<evidence type="ECO:0000313" key="1">
    <source>
        <dbReference type="EMBL" id="KAG5302823.1"/>
    </source>
</evidence>
<evidence type="ECO:0000313" key="2">
    <source>
        <dbReference type="Proteomes" id="UP000670092"/>
    </source>
</evidence>
<reference evidence="1 2" key="1">
    <citation type="submission" date="2021-01" db="EMBL/GenBank/DDBJ databases">
        <title>Chromosome-level genome assembly of a human fungal pathogen reveals clustering of transcriptionally co-regulated genes.</title>
        <authorList>
            <person name="Voorhies M."/>
            <person name="Cohen S."/>
            <person name="Shea T.P."/>
            <person name="Petrus S."/>
            <person name="Munoz J.F."/>
            <person name="Poplawski S."/>
            <person name="Goldman W.E."/>
            <person name="Michael T."/>
            <person name="Cuomo C.A."/>
            <person name="Sil A."/>
            <person name="Beyhan S."/>
        </authorList>
    </citation>
    <scope>NUCLEOTIDE SEQUENCE [LARGE SCALE GENOMIC DNA]</scope>
    <source>
        <strain evidence="1 2">G184AR</strain>
    </source>
</reference>
<organism evidence="1 2">
    <name type="scientific">Ajellomyces capsulatus</name>
    <name type="common">Darling's disease fungus</name>
    <name type="synonym">Histoplasma capsulatum</name>
    <dbReference type="NCBI Taxonomy" id="5037"/>
    <lineage>
        <taxon>Eukaryota</taxon>
        <taxon>Fungi</taxon>
        <taxon>Dikarya</taxon>
        <taxon>Ascomycota</taxon>
        <taxon>Pezizomycotina</taxon>
        <taxon>Eurotiomycetes</taxon>
        <taxon>Eurotiomycetidae</taxon>
        <taxon>Onygenales</taxon>
        <taxon>Ajellomycetaceae</taxon>
        <taxon>Histoplasma</taxon>
    </lineage>
</organism>
<dbReference type="VEuPathDB" id="FungiDB:I7I52_00583"/>